<feature type="domain" description="Jacalin-type lectin" evidence="4">
    <location>
        <begin position="20"/>
        <end position="142"/>
    </location>
</feature>
<reference evidence="5" key="2">
    <citation type="submission" date="2025-09" db="UniProtKB">
        <authorList>
            <consortium name="Ensembl"/>
        </authorList>
    </citation>
    <scope>IDENTIFICATION</scope>
</reference>
<dbReference type="InterPro" id="IPR036404">
    <property type="entry name" value="Jacalin-like_lectin_dom_sf"/>
</dbReference>
<evidence type="ECO:0000259" key="4">
    <source>
        <dbReference type="PROSITE" id="PS51752"/>
    </source>
</evidence>
<evidence type="ECO:0000313" key="5">
    <source>
        <dbReference type="Ensembl" id="ENSSTUP00000012138.1"/>
    </source>
</evidence>
<dbReference type="InterPro" id="IPR001229">
    <property type="entry name" value="Jacalin-like_lectin_dom"/>
</dbReference>
<protein>
    <submittedName>
        <fullName evidence="5">Zymogen granule membrane protein 16-like</fullName>
    </submittedName>
</protein>
<dbReference type="Gene3D" id="2.100.10.30">
    <property type="entry name" value="Jacalin-like lectin domain"/>
    <property type="match status" value="2"/>
</dbReference>
<accession>A0A673WSP9</accession>
<evidence type="ECO:0000256" key="2">
    <source>
        <dbReference type="ARBA" id="ARBA00022734"/>
    </source>
</evidence>
<evidence type="ECO:0000256" key="3">
    <source>
        <dbReference type="SAM" id="SignalP"/>
    </source>
</evidence>
<dbReference type="GO" id="GO:0030246">
    <property type="term" value="F:carbohydrate binding"/>
    <property type="evidence" value="ECO:0007669"/>
    <property type="project" value="UniProtKB-KW"/>
</dbReference>
<keyword evidence="6" id="KW-1185">Reference proteome</keyword>
<dbReference type="SUPFAM" id="SSF51101">
    <property type="entry name" value="Mannose-binding lectins"/>
    <property type="match status" value="1"/>
</dbReference>
<dbReference type="OMA" id="YPSDCGS"/>
<dbReference type="SMART" id="SM00915">
    <property type="entry name" value="Jacalin"/>
    <property type="match status" value="1"/>
</dbReference>
<dbReference type="PROSITE" id="PS51752">
    <property type="entry name" value="JACALIN_LECTIN"/>
    <property type="match status" value="1"/>
</dbReference>
<dbReference type="Proteomes" id="UP000472277">
    <property type="component" value="Chromosome 3"/>
</dbReference>
<dbReference type="AlphaFoldDB" id="A0A673WSP9"/>
<dbReference type="Pfam" id="PF01419">
    <property type="entry name" value="Jacalin"/>
    <property type="match status" value="1"/>
</dbReference>
<name>A0A673WSP9_SALTR</name>
<reference evidence="5" key="1">
    <citation type="submission" date="2025-08" db="UniProtKB">
        <authorList>
            <consortium name="Ensembl"/>
        </authorList>
    </citation>
    <scope>IDENTIFICATION</scope>
</reference>
<dbReference type="PANTHER" id="PTHR33589:SF3">
    <property type="entry name" value="ZYMOGEN GRANULE MEMBRANE PROTEIN 16-LIKE"/>
    <property type="match status" value="1"/>
</dbReference>
<dbReference type="InParanoid" id="A0A673WSP9"/>
<feature type="signal peptide" evidence="3">
    <location>
        <begin position="1"/>
        <end position="16"/>
    </location>
</feature>
<dbReference type="GeneTree" id="ENSGT00940000164478"/>
<dbReference type="InterPro" id="IPR052321">
    <property type="entry name" value="PolyBind_ProtTraffic"/>
</dbReference>
<sequence length="154" mass="16919">MFSILFVAVFLASCLAMQQYSYSPAVGLGSGTPFASSGEGHITAVRVWENNNAYINGFQLRYDYTWSPVFGHKVGEKQEMELLDDEAIVQVSGKYNPGDYVNYLPSHISFNFYPAHVGSELRLLSGRSDGSGITSIGAHWGLMYMEEAGNSTVQ</sequence>
<gene>
    <name evidence="5" type="primary">LOC115165072</name>
</gene>
<keyword evidence="1 3" id="KW-0732">Signal</keyword>
<proteinExistence type="predicted"/>
<dbReference type="Ensembl" id="ENSSTUT00000012863.1">
    <property type="protein sequence ID" value="ENSSTUP00000012138.1"/>
    <property type="gene ID" value="ENSSTUG00000005760.1"/>
</dbReference>
<feature type="chain" id="PRO_5025438297" evidence="3">
    <location>
        <begin position="17"/>
        <end position="154"/>
    </location>
</feature>
<evidence type="ECO:0000256" key="1">
    <source>
        <dbReference type="ARBA" id="ARBA00022729"/>
    </source>
</evidence>
<keyword evidence="2" id="KW-0430">Lectin</keyword>
<evidence type="ECO:0000313" key="6">
    <source>
        <dbReference type="Proteomes" id="UP000472277"/>
    </source>
</evidence>
<organism evidence="5 6">
    <name type="scientific">Salmo trutta</name>
    <name type="common">Brown trout</name>
    <dbReference type="NCBI Taxonomy" id="8032"/>
    <lineage>
        <taxon>Eukaryota</taxon>
        <taxon>Metazoa</taxon>
        <taxon>Chordata</taxon>
        <taxon>Craniata</taxon>
        <taxon>Vertebrata</taxon>
        <taxon>Euteleostomi</taxon>
        <taxon>Actinopterygii</taxon>
        <taxon>Neopterygii</taxon>
        <taxon>Teleostei</taxon>
        <taxon>Protacanthopterygii</taxon>
        <taxon>Salmoniformes</taxon>
        <taxon>Salmonidae</taxon>
        <taxon>Salmoninae</taxon>
        <taxon>Salmo</taxon>
    </lineage>
</organism>
<dbReference type="PANTHER" id="PTHR33589">
    <property type="entry name" value="OS11G0524900 PROTEIN"/>
    <property type="match status" value="1"/>
</dbReference>